<proteinExistence type="predicted"/>
<protein>
    <submittedName>
        <fullName evidence="1">Uncharacterized protein</fullName>
    </submittedName>
</protein>
<organism evidence="1 2">
    <name type="scientific">Dermacentor silvarum</name>
    <name type="common">Tick</name>
    <dbReference type="NCBI Taxonomy" id="543639"/>
    <lineage>
        <taxon>Eukaryota</taxon>
        <taxon>Metazoa</taxon>
        <taxon>Ecdysozoa</taxon>
        <taxon>Arthropoda</taxon>
        <taxon>Chelicerata</taxon>
        <taxon>Arachnida</taxon>
        <taxon>Acari</taxon>
        <taxon>Parasitiformes</taxon>
        <taxon>Ixodida</taxon>
        <taxon>Ixodoidea</taxon>
        <taxon>Ixodidae</taxon>
        <taxon>Rhipicephalinae</taxon>
        <taxon>Dermacentor</taxon>
    </lineage>
</organism>
<evidence type="ECO:0000313" key="2">
    <source>
        <dbReference type="Proteomes" id="UP000821865"/>
    </source>
</evidence>
<keyword evidence="2" id="KW-1185">Reference proteome</keyword>
<name>A0ACB8CTE4_DERSI</name>
<dbReference type="EMBL" id="CM023474">
    <property type="protein sequence ID" value="KAH7950267.1"/>
    <property type="molecule type" value="Genomic_DNA"/>
</dbReference>
<reference evidence="1" key="1">
    <citation type="submission" date="2020-05" db="EMBL/GenBank/DDBJ databases">
        <title>Large-scale comparative analyses of tick genomes elucidate their genetic diversity and vector capacities.</title>
        <authorList>
            <person name="Jia N."/>
            <person name="Wang J."/>
            <person name="Shi W."/>
            <person name="Du L."/>
            <person name="Sun Y."/>
            <person name="Zhan W."/>
            <person name="Jiang J."/>
            <person name="Wang Q."/>
            <person name="Zhang B."/>
            <person name="Ji P."/>
            <person name="Sakyi L.B."/>
            <person name="Cui X."/>
            <person name="Yuan T."/>
            <person name="Jiang B."/>
            <person name="Yang W."/>
            <person name="Lam T.T.-Y."/>
            <person name="Chang Q."/>
            <person name="Ding S."/>
            <person name="Wang X."/>
            <person name="Zhu J."/>
            <person name="Ruan X."/>
            <person name="Zhao L."/>
            <person name="Wei J."/>
            <person name="Que T."/>
            <person name="Du C."/>
            <person name="Cheng J."/>
            <person name="Dai P."/>
            <person name="Han X."/>
            <person name="Huang E."/>
            <person name="Gao Y."/>
            <person name="Liu J."/>
            <person name="Shao H."/>
            <person name="Ye R."/>
            <person name="Li L."/>
            <person name="Wei W."/>
            <person name="Wang X."/>
            <person name="Wang C."/>
            <person name="Yang T."/>
            <person name="Huo Q."/>
            <person name="Li W."/>
            <person name="Guo W."/>
            <person name="Chen H."/>
            <person name="Zhou L."/>
            <person name="Ni X."/>
            <person name="Tian J."/>
            <person name="Zhou Y."/>
            <person name="Sheng Y."/>
            <person name="Liu T."/>
            <person name="Pan Y."/>
            <person name="Xia L."/>
            <person name="Li J."/>
            <person name="Zhao F."/>
            <person name="Cao W."/>
        </authorList>
    </citation>
    <scope>NUCLEOTIDE SEQUENCE</scope>
    <source>
        <strain evidence="1">Dsil-2018</strain>
    </source>
</reference>
<evidence type="ECO:0000313" key="1">
    <source>
        <dbReference type="EMBL" id="KAH7950267.1"/>
    </source>
</evidence>
<comment type="caution">
    <text evidence="1">The sequence shown here is derived from an EMBL/GenBank/DDBJ whole genome shotgun (WGS) entry which is preliminary data.</text>
</comment>
<dbReference type="Proteomes" id="UP000821865">
    <property type="component" value="Chromosome 5"/>
</dbReference>
<gene>
    <name evidence="1" type="ORF">HPB49_021678</name>
</gene>
<accession>A0ACB8CTE4</accession>
<sequence>MYTQALRQLGVEMLKAVEMTVQEAALYVLGLGMSHTSRVVVTANTSWPELRVHIQKSQALMEQDGLDETSTDVWCKVTIQKY</sequence>